<dbReference type="PANTHER" id="PTHR11893:SF36">
    <property type="entry name" value="INNEXIN-5"/>
    <property type="match status" value="1"/>
</dbReference>
<evidence type="ECO:0000256" key="1">
    <source>
        <dbReference type="ARBA" id="ARBA00004651"/>
    </source>
</evidence>
<evidence type="ECO:0000256" key="5">
    <source>
        <dbReference type="ARBA" id="ARBA00022989"/>
    </source>
</evidence>
<evidence type="ECO:0000256" key="4">
    <source>
        <dbReference type="ARBA" id="ARBA00022692"/>
    </source>
</evidence>
<dbReference type="InterPro" id="IPR000990">
    <property type="entry name" value="Innexin"/>
</dbReference>
<dbReference type="GO" id="GO:0034220">
    <property type="term" value="P:monoatomic ion transmembrane transport"/>
    <property type="evidence" value="ECO:0007669"/>
    <property type="project" value="UniProtKB-KW"/>
</dbReference>
<keyword evidence="3" id="KW-1003">Cell membrane</keyword>
<organism evidence="11 12">
    <name type="scientific">Mizuhopecten yessoensis</name>
    <name type="common">Japanese scallop</name>
    <name type="synonym">Patinopecten yessoensis</name>
    <dbReference type="NCBI Taxonomy" id="6573"/>
    <lineage>
        <taxon>Eukaryota</taxon>
        <taxon>Metazoa</taxon>
        <taxon>Spiralia</taxon>
        <taxon>Lophotrochozoa</taxon>
        <taxon>Mollusca</taxon>
        <taxon>Bivalvia</taxon>
        <taxon>Autobranchia</taxon>
        <taxon>Pteriomorphia</taxon>
        <taxon>Pectinida</taxon>
        <taxon>Pectinoidea</taxon>
        <taxon>Pectinidae</taxon>
        <taxon>Mizuhopecten</taxon>
    </lineage>
</organism>
<keyword evidence="8 9" id="KW-0407">Ion channel</keyword>
<keyword evidence="7 9" id="KW-0472">Membrane</keyword>
<keyword evidence="2 9" id="KW-0813">Transport</keyword>
<feature type="transmembrane region" description="Helical" evidence="9">
    <location>
        <begin position="175"/>
        <end position="194"/>
    </location>
</feature>
<evidence type="ECO:0000256" key="10">
    <source>
        <dbReference type="SAM" id="MobiDB-lite"/>
    </source>
</evidence>
<proteinExistence type="inferred from homology"/>
<keyword evidence="5 9" id="KW-1133">Transmembrane helix</keyword>
<comment type="caution">
    <text evidence="11">The sequence shown here is derived from an EMBL/GenBank/DDBJ whole genome shotgun (WGS) entry which is preliminary data.</text>
</comment>
<dbReference type="AlphaFoldDB" id="A0A210PLM9"/>
<evidence type="ECO:0000313" key="12">
    <source>
        <dbReference type="Proteomes" id="UP000242188"/>
    </source>
</evidence>
<comment type="similarity">
    <text evidence="9">Belongs to the pannexin family.</text>
</comment>
<dbReference type="Proteomes" id="UP000242188">
    <property type="component" value="Unassembled WGS sequence"/>
</dbReference>
<keyword evidence="4 9" id="KW-0812">Transmembrane</keyword>
<evidence type="ECO:0000256" key="6">
    <source>
        <dbReference type="ARBA" id="ARBA00023065"/>
    </source>
</evidence>
<comment type="function">
    <text evidence="9">Structural component of the gap junctions.</text>
</comment>
<keyword evidence="12" id="KW-1185">Reference proteome</keyword>
<protein>
    <recommendedName>
        <fullName evidence="9">Innexin</fullName>
    </recommendedName>
</protein>
<reference evidence="11 12" key="1">
    <citation type="journal article" date="2017" name="Nat. Ecol. Evol.">
        <title>Scallop genome provides insights into evolution of bilaterian karyotype and development.</title>
        <authorList>
            <person name="Wang S."/>
            <person name="Zhang J."/>
            <person name="Jiao W."/>
            <person name="Li J."/>
            <person name="Xun X."/>
            <person name="Sun Y."/>
            <person name="Guo X."/>
            <person name="Huan P."/>
            <person name="Dong B."/>
            <person name="Zhang L."/>
            <person name="Hu X."/>
            <person name="Sun X."/>
            <person name="Wang J."/>
            <person name="Zhao C."/>
            <person name="Wang Y."/>
            <person name="Wang D."/>
            <person name="Huang X."/>
            <person name="Wang R."/>
            <person name="Lv J."/>
            <person name="Li Y."/>
            <person name="Zhang Z."/>
            <person name="Liu B."/>
            <person name="Lu W."/>
            <person name="Hui Y."/>
            <person name="Liang J."/>
            <person name="Zhou Z."/>
            <person name="Hou R."/>
            <person name="Li X."/>
            <person name="Liu Y."/>
            <person name="Li H."/>
            <person name="Ning X."/>
            <person name="Lin Y."/>
            <person name="Zhao L."/>
            <person name="Xing Q."/>
            <person name="Dou J."/>
            <person name="Li Y."/>
            <person name="Mao J."/>
            <person name="Guo H."/>
            <person name="Dou H."/>
            <person name="Li T."/>
            <person name="Mu C."/>
            <person name="Jiang W."/>
            <person name="Fu Q."/>
            <person name="Fu X."/>
            <person name="Miao Y."/>
            <person name="Liu J."/>
            <person name="Yu Q."/>
            <person name="Li R."/>
            <person name="Liao H."/>
            <person name="Li X."/>
            <person name="Kong Y."/>
            <person name="Jiang Z."/>
            <person name="Chourrout D."/>
            <person name="Li R."/>
            <person name="Bao Z."/>
        </authorList>
    </citation>
    <scope>NUCLEOTIDE SEQUENCE [LARGE SCALE GENOMIC DNA]</scope>
    <source>
        <strain evidence="11 12">PY_sf001</strain>
    </source>
</reference>
<dbReference type="OrthoDB" id="6149514at2759"/>
<dbReference type="EMBL" id="NEDP02005589">
    <property type="protein sequence ID" value="OWF37408.1"/>
    <property type="molecule type" value="Genomic_DNA"/>
</dbReference>
<accession>A0A210PLM9</accession>
<sequence>MVWRPFLRHLTQSSVRLSDQCGRLNSTWTVGILVLFAALTFYIQTSNDTVSCWTPAELTPPMVTYVNKACGESNSYYLPMAEKIPVHRQRKRDFQVSFKWRWLPLILLVQALLFKLPDIVLSVGQSLVGFRFTKIIGLTDGYESLNMADRAQMGRQVGRYMKSWIDSTVMKGCPWGWLTLLFLFTKLLYFINIITQLSVLDSFLTSENQTSFGRQMYDDIVSNKTMEWRSFDRSFTRIVLCDFKIRQLQRERSFTVQCTLNNITYYEMVLCFLWIWFVSLSVITTLSGKLQFLTVLIPVFRKRFVKRYLYLSNEVFPTPSDNDISRFAGSEITEEGVFILKAIGEASSEHLVRDAVIYLWQSTHDQQTPGQLGPPDQGGPPPYLGQGSCVPGQTYGRGGAVLSPPPSAPPQQVRYRPQPGTEAVPLMANQPM</sequence>
<dbReference type="GO" id="GO:0005886">
    <property type="term" value="C:plasma membrane"/>
    <property type="evidence" value="ECO:0007669"/>
    <property type="project" value="UniProtKB-SubCell"/>
</dbReference>
<feature type="transmembrane region" description="Helical" evidence="9">
    <location>
        <begin position="21"/>
        <end position="43"/>
    </location>
</feature>
<feature type="transmembrane region" description="Helical" evidence="9">
    <location>
        <begin position="274"/>
        <end position="300"/>
    </location>
</feature>
<dbReference type="Pfam" id="PF00876">
    <property type="entry name" value="Innexin"/>
    <property type="match status" value="1"/>
</dbReference>
<evidence type="ECO:0000313" key="11">
    <source>
        <dbReference type="EMBL" id="OWF37408.1"/>
    </source>
</evidence>
<feature type="region of interest" description="Disordered" evidence="10">
    <location>
        <begin position="366"/>
        <end position="432"/>
    </location>
</feature>
<evidence type="ECO:0000256" key="7">
    <source>
        <dbReference type="ARBA" id="ARBA00023136"/>
    </source>
</evidence>
<evidence type="ECO:0000256" key="8">
    <source>
        <dbReference type="ARBA" id="ARBA00023303"/>
    </source>
</evidence>
<dbReference type="GO" id="GO:0005921">
    <property type="term" value="C:gap junction"/>
    <property type="evidence" value="ECO:0007669"/>
    <property type="project" value="UniProtKB-UniRule"/>
</dbReference>
<gene>
    <name evidence="9" type="primary">inx</name>
    <name evidence="11" type="ORF">KP79_PYT04751</name>
</gene>
<dbReference type="GO" id="GO:0005243">
    <property type="term" value="F:gap junction channel activity"/>
    <property type="evidence" value="ECO:0007669"/>
    <property type="project" value="TreeGrafter"/>
</dbReference>
<evidence type="ECO:0000256" key="3">
    <source>
        <dbReference type="ARBA" id="ARBA00022475"/>
    </source>
</evidence>
<evidence type="ECO:0000256" key="2">
    <source>
        <dbReference type="ARBA" id="ARBA00022448"/>
    </source>
</evidence>
<feature type="transmembrane region" description="Helical" evidence="9">
    <location>
        <begin position="102"/>
        <end position="124"/>
    </location>
</feature>
<dbReference type="PROSITE" id="PS51013">
    <property type="entry name" value="PANNEXIN"/>
    <property type="match status" value="1"/>
</dbReference>
<dbReference type="PRINTS" id="PR01262">
    <property type="entry name" value="INNEXIN"/>
</dbReference>
<keyword evidence="6 9" id="KW-0406">Ion transport</keyword>
<comment type="subcellular location">
    <subcellularLocation>
        <location evidence="1 9">Cell membrane</location>
        <topology evidence="1 9">Multi-pass membrane protein</topology>
    </subcellularLocation>
</comment>
<evidence type="ECO:0000256" key="9">
    <source>
        <dbReference type="RuleBase" id="RU010713"/>
    </source>
</evidence>
<name>A0A210PLM9_MIZYE</name>
<feature type="compositionally biased region" description="Low complexity" evidence="10">
    <location>
        <begin position="366"/>
        <end position="375"/>
    </location>
</feature>
<dbReference type="PANTHER" id="PTHR11893">
    <property type="entry name" value="INNEXIN"/>
    <property type="match status" value="1"/>
</dbReference>